<evidence type="ECO:0000313" key="5">
    <source>
        <dbReference type="Proteomes" id="UP000247465"/>
    </source>
</evidence>
<keyword evidence="1 4" id="KW-0489">Methyltransferase</keyword>
<evidence type="ECO:0000256" key="1">
    <source>
        <dbReference type="ARBA" id="ARBA00022603"/>
    </source>
</evidence>
<organism evidence="4 5">
    <name type="scientific">Candidatus Moanibacter tarae</name>
    <dbReference type="NCBI Taxonomy" id="2200854"/>
    <lineage>
        <taxon>Bacteria</taxon>
        <taxon>Pseudomonadati</taxon>
        <taxon>Verrucomicrobiota</taxon>
        <taxon>Opitutia</taxon>
        <taxon>Puniceicoccales</taxon>
        <taxon>Puniceicoccales incertae sedis</taxon>
        <taxon>Candidatus Moanibacter</taxon>
    </lineage>
</organism>
<proteinExistence type="predicted"/>
<dbReference type="GO" id="GO:0032259">
    <property type="term" value="P:methylation"/>
    <property type="evidence" value="ECO:0007669"/>
    <property type="project" value="UniProtKB-KW"/>
</dbReference>
<evidence type="ECO:0000313" key="4">
    <source>
        <dbReference type="EMBL" id="AWT60491.1"/>
    </source>
</evidence>
<dbReference type="GO" id="GO:0008168">
    <property type="term" value="F:methyltransferase activity"/>
    <property type="evidence" value="ECO:0007669"/>
    <property type="project" value="UniProtKB-KW"/>
</dbReference>
<dbReference type="AlphaFoldDB" id="A0A2Z4AEB8"/>
<name>A0A2Z4AEB8_9BACT</name>
<sequence>MDLDTVKKYFTRGEVVDLYAKAANSLGLWTSEKMVFHKLFKHTDRLLDLGCGAGRIALALCAEGYKDVIGIDYSNAMIAEARRVARARCLQVPFRVGDATQLKISNLELDGVIFGFNGLMHIPRREGRRQAISEVFRILRHGGMFVFTTHDRATANFRKFWRREKMMWRSGKQKKELDDFGDRFESTPLGDLFIHVPSAEEIRQDLKARGFKIEADFRRSQIANESSAVREFSDDCRFWIVQKPGHS</sequence>
<dbReference type="EC" id="2.1.1.-" evidence="4"/>
<dbReference type="SUPFAM" id="SSF53335">
    <property type="entry name" value="S-adenosyl-L-methionine-dependent methyltransferases"/>
    <property type="match status" value="1"/>
</dbReference>
<protein>
    <submittedName>
        <fullName evidence="4">Putative S-adenosylmethionine-dependent methyltransferase/MSMEI_2290</fullName>
        <ecNumber evidence="4">2.1.1.-</ecNumber>
    </submittedName>
</protein>
<dbReference type="InterPro" id="IPR041698">
    <property type="entry name" value="Methyltransf_25"/>
</dbReference>
<dbReference type="KEGG" id="mtar:DF168_01705"/>
<dbReference type="EMBL" id="CP029803">
    <property type="protein sequence ID" value="AWT60491.1"/>
    <property type="molecule type" value="Genomic_DNA"/>
</dbReference>
<dbReference type="Pfam" id="PF13649">
    <property type="entry name" value="Methyltransf_25"/>
    <property type="match status" value="1"/>
</dbReference>
<dbReference type="InterPro" id="IPR029063">
    <property type="entry name" value="SAM-dependent_MTases_sf"/>
</dbReference>
<dbReference type="PANTHER" id="PTHR43861:SF1">
    <property type="entry name" value="TRANS-ACONITATE 2-METHYLTRANSFERASE"/>
    <property type="match status" value="1"/>
</dbReference>
<reference evidence="4 5" key="1">
    <citation type="submission" date="2018-06" db="EMBL/GenBank/DDBJ databases">
        <title>Draft Genome Sequence of a Novel Marine Bacterium Related to the Verrucomicrobia.</title>
        <authorList>
            <person name="Vosseberg J."/>
            <person name="Martijn J."/>
            <person name="Ettema T.J.G."/>
        </authorList>
    </citation>
    <scope>NUCLEOTIDE SEQUENCE [LARGE SCALE GENOMIC DNA]</scope>
    <source>
        <strain evidence="4">TARA_B100001123</strain>
    </source>
</reference>
<evidence type="ECO:0000256" key="2">
    <source>
        <dbReference type="ARBA" id="ARBA00022679"/>
    </source>
</evidence>
<keyword evidence="2 4" id="KW-0808">Transferase</keyword>
<dbReference type="Proteomes" id="UP000247465">
    <property type="component" value="Chromosome"/>
</dbReference>
<dbReference type="CDD" id="cd02440">
    <property type="entry name" value="AdoMet_MTases"/>
    <property type="match status" value="1"/>
</dbReference>
<dbReference type="Gene3D" id="3.40.50.150">
    <property type="entry name" value="Vaccinia Virus protein VP39"/>
    <property type="match status" value="1"/>
</dbReference>
<dbReference type="PANTHER" id="PTHR43861">
    <property type="entry name" value="TRANS-ACONITATE 2-METHYLTRANSFERASE-RELATED"/>
    <property type="match status" value="1"/>
</dbReference>
<accession>A0A2Z4AEB8</accession>
<evidence type="ECO:0000259" key="3">
    <source>
        <dbReference type="Pfam" id="PF13649"/>
    </source>
</evidence>
<gene>
    <name evidence="4" type="ORF">DF168_01705</name>
</gene>
<feature type="domain" description="Methyltransferase" evidence="3">
    <location>
        <begin position="47"/>
        <end position="143"/>
    </location>
</feature>